<dbReference type="GeneID" id="118409161"/>
<dbReference type="GO" id="GO:0004497">
    <property type="term" value="F:monooxygenase activity"/>
    <property type="evidence" value="ECO:0007669"/>
    <property type="project" value="UniProtKB-KW"/>
</dbReference>
<proteinExistence type="inferred from homology"/>
<keyword evidence="7" id="KW-1185">Reference proteome</keyword>
<keyword evidence="6" id="KW-1133">Transmembrane helix</keyword>
<keyword evidence="5" id="KW-0503">Monooxygenase</keyword>
<dbReference type="AlphaFoldDB" id="A0A9J7KLV0"/>
<dbReference type="InterPro" id="IPR036396">
    <property type="entry name" value="Cyt_P450_sf"/>
</dbReference>
<dbReference type="PRINTS" id="PR00465">
    <property type="entry name" value="EP450IV"/>
</dbReference>
<evidence type="ECO:0000256" key="5">
    <source>
        <dbReference type="RuleBase" id="RU000461"/>
    </source>
</evidence>
<keyword evidence="3 4" id="KW-0408">Iron</keyword>
<dbReference type="OrthoDB" id="1470350at2759"/>
<dbReference type="SUPFAM" id="SSF48264">
    <property type="entry name" value="Cytochrome P450"/>
    <property type="match status" value="1"/>
</dbReference>
<dbReference type="CDD" id="cd20659">
    <property type="entry name" value="CYP4B_4F-like"/>
    <property type="match status" value="1"/>
</dbReference>
<dbReference type="PANTHER" id="PTHR24291:SF201">
    <property type="entry name" value="CYTOCHROME P450, FAMILY 4, SUBFAMILY B, POLYPEPTIDE 7"/>
    <property type="match status" value="1"/>
</dbReference>
<evidence type="ECO:0000313" key="7">
    <source>
        <dbReference type="Proteomes" id="UP000001554"/>
    </source>
</evidence>
<keyword evidence="5" id="KW-0560">Oxidoreductase</keyword>
<dbReference type="Gene3D" id="1.10.630.10">
    <property type="entry name" value="Cytochrome P450"/>
    <property type="match status" value="1"/>
</dbReference>
<keyword evidence="6" id="KW-0472">Membrane</keyword>
<dbReference type="InterPro" id="IPR002403">
    <property type="entry name" value="Cyt_P450_E_grp-IV"/>
</dbReference>
<sequence length="520" mass="59156">MVASSEDDQSHVSEFLRLLSARLPAGVTGTTLVMWTLVLVLAVRLSVWVVSFIAWQVKIRRVMKQFPDPGPPDPNGVFLSHVENNPYHVRWLGPFIAVTSCTHPDTIKPILSNKTQKPDWTYRFFRPWLGDGLLLSEGSKWQRNRRLLTPAFHFDILKHYVKLFSQSTVVLLDKWMSCGPGASVELFDHVGLMTLDNILKCSLGYNSSCQTDGKSAPYILAVHDLTRLIDERFDYAPYHIDFIYYLSASGRRFRQACKVVHGLSEQVITERKERLKKENFAWSSSRSGKCLDLVDILLQAKDEDGTGLSVSEIQDEVNTFLFGGHHTTASGISWTLFHLAQNKEYQDKCRREVEEVLQGRTEMTWHDVAKLPFITMCIKESMRCVPPVPRVARSVKQDLTFPDGKSLPKGSPTFAGFELSHRNREIWPNPTVYDPYRFSPENVENRSPYAFLPFSAGPRNCIGQNFAMTEMKVSVALILQSFQLELDETKPPAVPCDRITLQAKDGIWVKVHPIKTNTHN</sequence>
<keyword evidence="2 4" id="KW-0479">Metal-binding</keyword>
<organism evidence="7 8">
    <name type="scientific">Branchiostoma floridae</name>
    <name type="common">Florida lancelet</name>
    <name type="synonym">Amphioxus</name>
    <dbReference type="NCBI Taxonomy" id="7739"/>
    <lineage>
        <taxon>Eukaryota</taxon>
        <taxon>Metazoa</taxon>
        <taxon>Chordata</taxon>
        <taxon>Cephalochordata</taxon>
        <taxon>Leptocardii</taxon>
        <taxon>Amphioxiformes</taxon>
        <taxon>Branchiostomatidae</taxon>
        <taxon>Branchiostoma</taxon>
    </lineage>
</organism>
<dbReference type="InterPro" id="IPR017972">
    <property type="entry name" value="Cyt_P450_CS"/>
</dbReference>
<reference evidence="7" key="1">
    <citation type="journal article" date="2020" name="Nat. Ecol. Evol.">
        <title>Deeply conserved synteny resolves early events in vertebrate evolution.</title>
        <authorList>
            <person name="Simakov O."/>
            <person name="Marletaz F."/>
            <person name="Yue J.X."/>
            <person name="O'Connell B."/>
            <person name="Jenkins J."/>
            <person name="Brandt A."/>
            <person name="Calef R."/>
            <person name="Tung C.H."/>
            <person name="Huang T.K."/>
            <person name="Schmutz J."/>
            <person name="Satoh N."/>
            <person name="Yu J.K."/>
            <person name="Putnam N.H."/>
            <person name="Green R.E."/>
            <person name="Rokhsar D.S."/>
        </authorList>
    </citation>
    <scope>NUCLEOTIDE SEQUENCE [LARGE SCALE GENOMIC DNA]</scope>
    <source>
        <strain evidence="7">S238N-H82</strain>
    </source>
</reference>
<dbReference type="InterPro" id="IPR001128">
    <property type="entry name" value="Cyt_P450"/>
</dbReference>
<evidence type="ECO:0000256" key="1">
    <source>
        <dbReference type="ARBA" id="ARBA00010617"/>
    </source>
</evidence>
<keyword evidence="6" id="KW-0812">Transmembrane</keyword>
<evidence type="ECO:0000256" key="4">
    <source>
        <dbReference type="PIRSR" id="PIRSR602403-1"/>
    </source>
</evidence>
<evidence type="ECO:0000256" key="3">
    <source>
        <dbReference type="ARBA" id="ARBA00023004"/>
    </source>
</evidence>
<comment type="cofactor">
    <cofactor evidence="4">
        <name>heme</name>
        <dbReference type="ChEBI" id="CHEBI:30413"/>
    </cofactor>
</comment>
<evidence type="ECO:0000256" key="2">
    <source>
        <dbReference type="ARBA" id="ARBA00022723"/>
    </source>
</evidence>
<evidence type="ECO:0000256" key="6">
    <source>
        <dbReference type="SAM" id="Phobius"/>
    </source>
</evidence>
<accession>A0A9J7KLV0</accession>
<feature type="binding site" description="axial binding residue" evidence="4">
    <location>
        <position position="461"/>
    </location>
    <ligand>
        <name>heme</name>
        <dbReference type="ChEBI" id="CHEBI:30413"/>
    </ligand>
    <ligandPart>
        <name>Fe</name>
        <dbReference type="ChEBI" id="CHEBI:18248"/>
    </ligandPart>
</feature>
<name>A0A9J7KLV0_BRAFL</name>
<dbReference type="Pfam" id="PF00067">
    <property type="entry name" value="p450"/>
    <property type="match status" value="1"/>
</dbReference>
<dbReference type="Proteomes" id="UP000001554">
    <property type="component" value="Chromosome 2"/>
</dbReference>
<dbReference type="GO" id="GO:0005506">
    <property type="term" value="F:iron ion binding"/>
    <property type="evidence" value="ECO:0007669"/>
    <property type="project" value="InterPro"/>
</dbReference>
<dbReference type="GO" id="GO:0016705">
    <property type="term" value="F:oxidoreductase activity, acting on paired donors, with incorporation or reduction of molecular oxygen"/>
    <property type="evidence" value="ECO:0007669"/>
    <property type="project" value="InterPro"/>
</dbReference>
<comment type="similarity">
    <text evidence="1 5">Belongs to the cytochrome P450 family.</text>
</comment>
<protein>
    <submittedName>
        <fullName evidence="8">Cytochrome P450 4F22-like</fullName>
    </submittedName>
</protein>
<gene>
    <name evidence="8" type="primary">LOC118409161</name>
</gene>
<dbReference type="KEGG" id="bfo:118409161"/>
<evidence type="ECO:0000313" key="8">
    <source>
        <dbReference type="RefSeq" id="XP_035665923.1"/>
    </source>
</evidence>
<dbReference type="InterPro" id="IPR050196">
    <property type="entry name" value="Cytochrome_P450_Monoox"/>
</dbReference>
<dbReference type="PROSITE" id="PS00086">
    <property type="entry name" value="CYTOCHROME_P450"/>
    <property type="match status" value="1"/>
</dbReference>
<reference evidence="8" key="2">
    <citation type="submission" date="2025-08" db="UniProtKB">
        <authorList>
            <consortium name="RefSeq"/>
        </authorList>
    </citation>
    <scope>IDENTIFICATION</scope>
    <source>
        <strain evidence="8">S238N-H82</strain>
        <tissue evidence="8">Testes</tissue>
    </source>
</reference>
<dbReference type="RefSeq" id="XP_035665923.1">
    <property type="nucleotide sequence ID" value="XM_035810030.1"/>
</dbReference>
<dbReference type="OMA" id="LTDIMEP"/>
<dbReference type="PANTHER" id="PTHR24291">
    <property type="entry name" value="CYTOCHROME P450 FAMILY 4"/>
    <property type="match status" value="1"/>
</dbReference>
<dbReference type="GO" id="GO:0020037">
    <property type="term" value="F:heme binding"/>
    <property type="evidence" value="ECO:0007669"/>
    <property type="project" value="InterPro"/>
</dbReference>
<dbReference type="PRINTS" id="PR00385">
    <property type="entry name" value="P450"/>
</dbReference>
<feature type="transmembrane region" description="Helical" evidence="6">
    <location>
        <begin position="32"/>
        <end position="55"/>
    </location>
</feature>
<keyword evidence="4 5" id="KW-0349">Heme</keyword>